<feature type="transmembrane region" description="Helical" evidence="1">
    <location>
        <begin position="12"/>
        <end position="33"/>
    </location>
</feature>
<dbReference type="EMBL" id="CP000285">
    <property type="protein sequence ID" value="ABE57849.1"/>
    <property type="molecule type" value="Genomic_DNA"/>
</dbReference>
<dbReference type="NCBIfam" id="TIGR02532">
    <property type="entry name" value="IV_pilin_GFxxxE"/>
    <property type="match status" value="1"/>
</dbReference>
<dbReference type="PROSITE" id="PS00409">
    <property type="entry name" value="PROKAR_NTER_METHYL"/>
    <property type="match status" value="1"/>
</dbReference>
<gene>
    <name evidence="2" type="ordered locus">Csal_0487</name>
</gene>
<dbReference type="HOGENOM" id="CLU_1432218_0_0_6"/>
<dbReference type="AlphaFoldDB" id="Q1R0A9"/>
<dbReference type="Pfam" id="PF07963">
    <property type="entry name" value="N_methyl"/>
    <property type="match status" value="1"/>
</dbReference>
<evidence type="ECO:0000313" key="3">
    <source>
        <dbReference type="Proteomes" id="UP000000239"/>
    </source>
</evidence>
<dbReference type="InterPro" id="IPR012902">
    <property type="entry name" value="N_methyl_site"/>
</dbReference>
<dbReference type="RefSeq" id="WP_011505795.1">
    <property type="nucleotide sequence ID" value="NC_007963.1"/>
</dbReference>
<keyword evidence="1" id="KW-0812">Transmembrane</keyword>
<keyword evidence="1" id="KW-0472">Membrane</keyword>
<dbReference type="KEGG" id="csa:Csal_0487"/>
<keyword evidence="1" id="KW-1133">Transmembrane helix</keyword>
<organism evidence="2 3">
    <name type="scientific">Chromohalobacter israelensis (strain ATCC BAA-138 / DSM 3043 / CIP 106854 / NCIMB 13768 / 1H11)</name>
    <name type="common">Chromohalobacter salexigens</name>
    <dbReference type="NCBI Taxonomy" id="290398"/>
    <lineage>
        <taxon>Bacteria</taxon>
        <taxon>Pseudomonadati</taxon>
        <taxon>Pseudomonadota</taxon>
        <taxon>Gammaproteobacteria</taxon>
        <taxon>Oceanospirillales</taxon>
        <taxon>Halomonadaceae</taxon>
        <taxon>Chromohalobacter</taxon>
    </lineage>
</organism>
<evidence type="ECO:0000256" key="1">
    <source>
        <dbReference type="SAM" id="Phobius"/>
    </source>
</evidence>
<dbReference type="eggNOG" id="COG4966">
    <property type="taxonomic scope" value="Bacteria"/>
</dbReference>
<reference evidence="2 3" key="1">
    <citation type="journal article" date="2011" name="Stand. Genomic Sci.">
        <title>Complete genome sequence of the halophilic and highly halotolerant Chromohalobacter salexigens type strain (1H11(T)).</title>
        <authorList>
            <person name="Copeland A."/>
            <person name="O'Connor K."/>
            <person name="Lucas S."/>
            <person name="Lapidus A."/>
            <person name="Berry K.W."/>
            <person name="Detter J.C."/>
            <person name="Del Rio T.G."/>
            <person name="Hammon N."/>
            <person name="Dalin E."/>
            <person name="Tice H."/>
            <person name="Pitluck S."/>
            <person name="Bruce D."/>
            <person name="Goodwin L."/>
            <person name="Han C."/>
            <person name="Tapia R."/>
            <person name="Saunders E."/>
            <person name="Schmutz J."/>
            <person name="Brettin T."/>
            <person name="Larimer F."/>
            <person name="Land M."/>
            <person name="Hauser L."/>
            <person name="Vargas C."/>
            <person name="Nieto J.J."/>
            <person name="Kyrpides N.C."/>
            <person name="Ivanova N."/>
            <person name="Goker M."/>
            <person name="Klenk H.P."/>
            <person name="Csonka L.N."/>
            <person name="Woyke T."/>
        </authorList>
    </citation>
    <scope>NUCLEOTIDE SEQUENCE [LARGE SCALE GENOMIC DNA]</scope>
    <source>
        <strain evidence="3">ATCC BAA-138 / DSM 3043 / CIP 106854 / NCIMB 13768 / 1H11</strain>
    </source>
</reference>
<keyword evidence="3" id="KW-1185">Reference proteome</keyword>
<dbReference type="GeneID" id="95333238"/>
<name>Q1R0A9_CHRI1</name>
<dbReference type="Proteomes" id="UP000000239">
    <property type="component" value="Chromosome"/>
</dbReference>
<sequence>MNHQHRQRGFTLIEMMISMFLGLIILVGTVSAYQAISGLREQRDTINTLQNDLLFVHQSMSRAVAMARDIEVTEEGAALTVTPFALPASATPAGCRKSGDSNWTWSVDSSQGVTSLDCNGSQILTLATPGVTSVAFDTSGICSAATTPCVRVTLNYAPCRDLQNCTVRTLRYHLSSRYAGQSEGGADAS</sequence>
<proteinExistence type="predicted"/>
<protein>
    <submittedName>
        <fullName evidence="2">Methylation</fullName>
    </submittedName>
</protein>
<evidence type="ECO:0000313" key="2">
    <source>
        <dbReference type="EMBL" id="ABE57849.1"/>
    </source>
</evidence>
<dbReference type="STRING" id="290398.Csal_0487"/>
<accession>Q1R0A9</accession>